<protein>
    <submittedName>
        <fullName evidence="1">Uncharacterized protein</fullName>
    </submittedName>
</protein>
<sequence>MTSDEFAKNFYIEKLKFLKSCFQVQLDYPSAVNTKIKEMALSSTQKEQLEEVIDLLLNDVFYSVLLGLDGECPIGNIQQVYSIYDEEGCLISDCGELEVSAYEYFHGGKYEKETD</sequence>
<accession>A0A7Z9CC88</accession>
<dbReference type="AlphaFoldDB" id="A0A7Z9CC88"/>
<evidence type="ECO:0000313" key="1">
    <source>
        <dbReference type="EMBL" id="VDG82729.1"/>
    </source>
</evidence>
<dbReference type="Proteomes" id="UP000276733">
    <property type="component" value="Unassembled WGS sequence"/>
</dbReference>
<dbReference type="RefSeq" id="WP_181832018.1">
    <property type="nucleotide sequence ID" value="NZ_UYIQ01000001.1"/>
</dbReference>
<dbReference type="EMBL" id="UYIQ01000001">
    <property type="protein sequence ID" value="VDG82729.1"/>
    <property type="molecule type" value="Genomic_DNA"/>
</dbReference>
<comment type="caution">
    <text evidence="1">The sequence shown here is derived from an EMBL/GenBank/DDBJ whole genome shotgun (WGS) entry which is preliminary data.</text>
</comment>
<organism evidence="1 2">
    <name type="scientific">Capnocytophaga ochracea</name>
    <dbReference type="NCBI Taxonomy" id="1018"/>
    <lineage>
        <taxon>Bacteria</taxon>
        <taxon>Pseudomonadati</taxon>
        <taxon>Bacteroidota</taxon>
        <taxon>Flavobacteriia</taxon>
        <taxon>Flavobacteriales</taxon>
        <taxon>Flavobacteriaceae</taxon>
        <taxon>Capnocytophaga</taxon>
    </lineage>
</organism>
<proteinExistence type="predicted"/>
<reference evidence="1 2" key="1">
    <citation type="submission" date="2018-11" db="EMBL/GenBank/DDBJ databases">
        <authorList>
            <consortium name="Pathogen Informatics"/>
        </authorList>
    </citation>
    <scope>NUCLEOTIDE SEQUENCE [LARGE SCALE GENOMIC DNA]</scope>
    <source>
        <strain evidence="1 2">NCTC11458</strain>
    </source>
</reference>
<name>A0A7Z9CC88_CAPOC</name>
<evidence type="ECO:0000313" key="2">
    <source>
        <dbReference type="Proteomes" id="UP000276733"/>
    </source>
</evidence>
<gene>
    <name evidence="1" type="ORF">NCTC11458_02031</name>
</gene>